<protein>
    <submittedName>
        <fullName evidence="1">Uncharacterized protein</fullName>
    </submittedName>
</protein>
<proteinExistence type="predicted"/>
<dbReference type="AlphaFoldDB" id="A0A0A8YY65"/>
<organism evidence="1">
    <name type="scientific">Arundo donax</name>
    <name type="common">Giant reed</name>
    <name type="synonym">Donax arundinaceus</name>
    <dbReference type="NCBI Taxonomy" id="35708"/>
    <lineage>
        <taxon>Eukaryota</taxon>
        <taxon>Viridiplantae</taxon>
        <taxon>Streptophyta</taxon>
        <taxon>Embryophyta</taxon>
        <taxon>Tracheophyta</taxon>
        <taxon>Spermatophyta</taxon>
        <taxon>Magnoliopsida</taxon>
        <taxon>Liliopsida</taxon>
        <taxon>Poales</taxon>
        <taxon>Poaceae</taxon>
        <taxon>PACMAD clade</taxon>
        <taxon>Arundinoideae</taxon>
        <taxon>Arundineae</taxon>
        <taxon>Arundo</taxon>
    </lineage>
</organism>
<sequence>MPPPAVGPTPPDMAWQQASVIFSGLVGRWALEVEAVAREALLRERW</sequence>
<reference evidence="1" key="1">
    <citation type="submission" date="2014-09" db="EMBL/GenBank/DDBJ databases">
        <authorList>
            <person name="Magalhaes I.L.F."/>
            <person name="Oliveira U."/>
            <person name="Santos F.R."/>
            <person name="Vidigal T.H.D.A."/>
            <person name="Brescovit A.D."/>
            <person name="Santos A.J."/>
        </authorList>
    </citation>
    <scope>NUCLEOTIDE SEQUENCE</scope>
    <source>
        <tissue evidence="1">Shoot tissue taken approximately 20 cm above the soil surface</tissue>
    </source>
</reference>
<evidence type="ECO:0000313" key="1">
    <source>
        <dbReference type="EMBL" id="JAD30373.1"/>
    </source>
</evidence>
<dbReference type="EMBL" id="GBRH01267522">
    <property type="protein sequence ID" value="JAD30373.1"/>
    <property type="molecule type" value="Transcribed_RNA"/>
</dbReference>
<reference evidence="1" key="2">
    <citation type="journal article" date="2015" name="Data Brief">
        <title>Shoot transcriptome of the giant reed, Arundo donax.</title>
        <authorList>
            <person name="Barrero R.A."/>
            <person name="Guerrero F.D."/>
            <person name="Moolhuijzen P."/>
            <person name="Goolsby J.A."/>
            <person name="Tidwell J."/>
            <person name="Bellgard S.E."/>
            <person name="Bellgard M.I."/>
        </authorList>
    </citation>
    <scope>NUCLEOTIDE SEQUENCE</scope>
    <source>
        <tissue evidence="1">Shoot tissue taken approximately 20 cm above the soil surface</tissue>
    </source>
</reference>
<accession>A0A0A8YY65</accession>
<name>A0A0A8YY65_ARUDO</name>